<dbReference type="EMBL" id="GEDG01007010">
    <property type="protein sequence ID" value="JAP31479.1"/>
    <property type="molecule type" value="Transcribed_RNA"/>
</dbReference>
<sequence length="63" mass="7325">MHLSMQEHKTNPKLQSTSKRNHTMHLLKSPLSISVLSPQNINPHMHACNLCVFKHRARPLLKY</sequence>
<protein>
    <submittedName>
        <fullName evidence="2">Putative ovule protein</fullName>
    </submittedName>
</protein>
<feature type="region of interest" description="Disordered" evidence="1">
    <location>
        <begin position="1"/>
        <end position="25"/>
    </location>
</feature>
<evidence type="ECO:0000313" key="2">
    <source>
        <dbReference type="EMBL" id="JAP31479.1"/>
    </source>
</evidence>
<name>A0A0V0IGP8_SOLCH</name>
<accession>A0A0V0IGP8</accession>
<organism evidence="2">
    <name type="scientific">Solanum chacoense</name>
    <name type="common">Chaco potato</name>
    <dbReference type="NCBI Taxonomy" id="4108"/>
    <lineage>
        <taxon>Eukaryota</taxon>
        <taxon>Viridiplantae</taxon>
        <taxon>Streptophyta</taxon>
        <taxon>Embryophyta</taxon>
        <taxon>Tracheophyta</taxon>
        <taxon>Spermatophyta</taxon>
        <taxon>Magnoliopsida</taxon>
        <taxon>eudicotyledons</taxon>
        <taxon>Gunneridae</taxon>
        <taxon>Pentapetalae</taxon>
        <taxon>asterids</taxon>
        <taxon>lamiids</taxon>
        <taxon>Solanales</taxon>
        <taxon>Solanaceae</taxon>
        <taxon>Solanoideae</taxon>
        <taxon>Solaneae</taxon>
        <taxon>Solanum</taxon>
    </lineage>
</organism>
<feature type="compositionally biased region" description="Basic and acidic residues" evidence="1">
    <location>
        <begin position="1"/>
        <end position="10"/>
    </location>
</feature>
<reference evidence="2" key="1">
    <citation type="submission" date="2015-12" db="EMBL/GenBank/DDBJ databases">
        <title>Gene expression during late stages of embryo sac development: a critical building block for successful pollen-pistil interactions.</title>
        <authorList>
            <person name="Liu Y."/>
            <person name="Joly V."/>
            <person name="Sabar M."/>
            <person name="Matton D.P."/>
        </authorList>
    </citation>
    <scope>NUCLEOTIDE SEQUENCE</scope>
</reference>
<proteinExistence type="predicted"/>
<dbReference type="AlphaFoldDB" id="A0A0V0IGP8"/>
<evidence type="ECO:0000256" key="1">
    <source>
        <dbReference type="SAM" id="MobiDB-lite"/>
    </source>
</evidence>